<dbReference type="InterPro" id="IPR038461">
    <property type="entry name" value="Schlafen_AlbA_2_dom_sf"/>
</dbReference>
<keyword evidence="3" id="KW-1185">Reference proteome</keyword>
<protein>
    <submittedName>
        <fullName evidence="2">Putative DNA-binding domain-containing protein</fullName>
    </submittedName>
</protein>
<dbReference type="AlphaFoldDB" id="A0A1W2DTH4"/>
<dbReference type="EMBL" id="FWYB01000008">
    <property type="protein sequence ID" value="SMD00348.1"/>
    <property type="molecule type" value="Genomic_DNA"/>
</dbReference>
<dbReference type="InterPro" id="IPR007421">
    <property type="entry name" value="Schlafen_AlbA_2_dom"/>
</dbReference>
<dbReference type="Gene3D" id="3.30.950.30">
    <property type="entry name" value="Schlafen, AAA domain"/>
    <property type="match status" value="1"/>
</dbReference>
<dbReference type="OrthoDB" id="613884at2"/>
<evidence type="ECO:0000259" key="1">
    <source>
        <dbReference type="Pfam" id="PF04326"/>
    </source>
</evidence>
<gene>
    <name evidence="2" type="ORF">SAMN04488101_10823</name>
</gene>
<evidence type="ECO:0000313" key="3">
    <source>
        <dbReference type="Proteomes" id="UP000192678"/>
    </source>
</evidence>
<accession>A0A1W2DTH4</accession>
<dbReference type="RefSeq" id="WP_084290137.1">
    <property type="nucleotide sequence ID" value="NZ_FWYB01000008.1"/>
</dbReference>
<evidence type="ECO:0000313" key="2">
    <source>
        <dbReference type="EMBL" id="SMD00348.1"/>
    </source>
</evidence>
<dbReference type="Pfam" id="PF04326">
    <property type="entry name" value="SLFN_AlbA_2"/>
    <property type="match status" value="1"/>
</dbReference>
<dbReference type="STRING" id="475255.SAMN04488101_10823"/>
<dbReference type="Proteomes" id="UP000192678">
    <property type="component" value="Unassembled WGS sequence"/>
</dbReference>
<organism evidence="2 3">
    <name type="scientific">Pedobacter nyackensis</name>
    <dbReference type="NCBI Taxonomy" id="475255"/>
    <lineage>
        <taxon>Bacteria</taxon>
        <taxon>Pseudomonadati</taxon>
        <taxon>Bacteroidota</taxon>
        <taxon>Sphingobacteriia</taxon>
        <taxon>Sphingobacteriales</taxon>
        <taxon>Sphingobacteriaceae</taxon>
        <taxon>Pedobacter</taxon>
    </lineage>
</organism>
<dbReference type="GO" id="GO:0003677">
    <property type="term" value="F:DNA binding"/>
    <property type="evidence" value="ECO:0007669"/>
    <property type="project" value="UniProtKB-KW"/>
</dbReference>
<proteinExistence type="predicted"/>
<sequence>MDEDLHTEFKSTFNDAVIETLVAFANTKGGKVLIGIDNTGIPVNGFTIGSETLQKWINEIKNKTQPSIIPDAGKT</sequence>
<keyword evidence="2" id="KW-0238">DNA-binding</keyword>
<reference evidence="2 3" key="1">
    <citation type="submission" date="2017-04" db="EMBL/GenBank/DDBJ databases">
        <authorList>
            <person name="Afonso C.L."/>
            <person name="Miller P.J."/>
            <person name="Scott M.A."/>
            <person name="Spackman E."/>
            <person name="Goraichik I."/>
            <person name="Dimitrov K.M."/>
            <person name="Suarez D.L."/>
            <person name="Swayne D.E."/>
        </authorList>
    </citation>
    <scope>NUCLEOTIDE SEQUENCE [LARGE SCALE GENOMIC DNA]</scope>
    <source>
        <strain evidence="2 3">DSM 19625</strain>
    </source>
</reference>
<feature type="domain" description="Schlafen AlbA-2" evidence="1">
    <location>
        <begin position="3"/>
        <end position="71"/>
    </location>
</feature>
<name>A0A1W2DTH4_9SPHI</name>